<accession>A0A2S2DJ07</accession>
<gene>
    <name evidence="3" type="ORF">DIR46_13345</name>
</gene>
<evidence type="ECO:0000256" key="2">
    <source>
        <dbReference type="SAM" id="SignalP"/>
    </source>
</evidence>
<keyword evidence="2" id="KW-0732">Signal</keyword>
<reference evidence="3 4" key="1">
    <citation type="submission" date="2018-05" db="EMBL/GenBank/DDBJ databases">
        <title>Complete genome sequence of Massilia oculi sp. nov. CCUG 43427T (=DSM 26321T), the type strain of M. oculi, and comparison with genome sequences of other Massilia strains.</title>
        <authorList>
            <person name="Zhu B."/>
        </authorList>
    </citation>
    <scope>NUCLEOTIDE SEQUENCE [LARGE SCALE GENOMIC DNA]</scope>
    <source>
        <strain evidence="3 4">CCUG 43427</strain>
    </source>
</reference>
<dbReference type="OrthoDB" id="9760040at2"/>
<protein>
    <submittedName>
        <fullName evidence="3">DUF885 domain-containing protein</fullName>
    </submittedName>
</protein>
<dbReference type="RefSeq" id="WP_109345651.1">
    <property type="nucleotide sequence ID" value="NZ_CP029343.1"/>
</dbReference>
<feature type="region of interest" description="Disordered" evidence="1">
    <location>
        <begin position="644"/>
        <end position="681"/>
    </location>
</feature>
<evidence type="ECO:0000313" key="3">
    <source>
        <dbReference type="EMBL" id="AWL05317.1"/>
    </source>
</evidence>
<feature type="compositionally biased region" description="Low complexity" evidence="1">
    <location>
        <begin position="661"/>
        <end position="681"/>
    </location>
</feature>
<feature type="signal peptide" evidence="2">
    <location>
        <begin position="1"/>
        <end position="18"/>
    </location>
</feature>
<dbReference type="InterPro" id="IPR010281">
    <property type="entry name" value="DUF885"/>
</dbReference>
<dbReference type="EMBL" id="CP029343">
    <property type="protein sequence ID" value="AWL05317.1"/>
    <property type="molecule type" value="Genomic_DNA"/>
</dbReference>
<keyword evidence="4" id="KW-1185">Reference proteome</keyword>
<dbReference type="AlphaFoldDB" id="A0A2S2DJ07"/>
<name>A0A2S2DJ07_9BURK</name>
<dbReference type="Proteomes" id="UP000245820">
    <property type="component" value="Chromosome"/>
</dbReference>
<dbReference type="KEGG" id="mtim:DIR46_13345"/>
<organism evidence="3 4">
    <name type="scientific">Massilia oculi</name>
    <dbReference type="NCBI Taxonomy" id="945844"/>
    <lineage>
        <taxon>Bacteria</taxon>
        <taxon>Pseudomonadati</taxon>
        <taxon>Pseudomonadota</taxon>
        <taxon>Betaproteobacteria</taxon>
        <taxon>Burkholderiales</taxon>
        <taxon>Oxalobacteraceae</taxon>
        <taxon>Telluria group</taxon>
        <taxon>Massilia</taxon>
    </lineage>
</organism>
<evidence type="ECO:0000313" key="4">
    <source>
        <dbReference type="Proteomes" id="UP000245820"/>
    </source>
</evidence>
<sequence>MRILFASLVLLAPLHGGAAVVPPALPALPAPPAVTPDAPLEQPSVLAARLYERDWQWQLRHAPEKATALGEHRYNAWLSDTSLAGRAAALEHERAMLAAAQKIDRAQLAGEDQVSYDLFVADKARLIAAGAARPFDPLPITAYDGLQVRLPRLVAEMPFANDADYLTYLARLQALPAHVDGLIEQLRAGQQAGWTIPKAAIAPVPDALRALREKLADGALGAPFQRIPATVAPEVREQFRAAGKAALEQQAAPALRKLEDFLRRDYVPAARDSTGAAALPGGPEWYAQLVKDSTTTAMTPSQVHALGLQEVARMRAEIERLIPRTGFRGGFAEFIAFARSDRRLFFVDAAALLDRYRRTLALAQARLGRVVTVIPKAGVVVKPMGGDSGNAGQPAAYYEAGSAARSAALVVDTARLNARPIWQVDTVALHEAVPGHHLQVTRAQELELPAFRRHGWYDAYGEGWATYAEGLGLDLGLFQDPFSLFGHLNEEMFRAARLVVDTGIHSLGWTRQQAIDYLNTHTANPPADNEAEVDRYIARPAQALGYKIGQLRILALRTQARAALGKLFDPRRFHDALLGGGALPLPELERRIGRWIVAEKDPATRAGAPQAAARANVDGDAEFNAASEPVSTWEPAFEFDFVLDGELPPGYDPGPSPDFEPPAAAAPAPARKSFSAPPWLE</sequence>
<feature type="compositionally biased region" description="Pro residues" evidence="1">
    <location>
        <begin position="650"/>
        <end position="660"/>
    </location>
</feature>
<evidence type="ECO:0000256" key="1">
    <source>
        <dbReference type="SAM" id="MobiDB-lite"/>
    </source>
</evidence>
<proteinExistence type="predicted"/>
<dbReference type="PANTHER" id="PTHR33361:SF2">
    <property type="entry name" value="DUF885 DOMAIN-CONTAINING PROTEIN"/>
    <property type="match status" value="1"/>
</dbReference>
<dbReference type="Pfam" id="PF05960">
    <property type="entry name" value="DUF885"/>
    <property type="match status" value="1"/>
</dbReference>
<feature type="chain" id="PRO_5015471514" evidence="2">
    <location>
        <begin position="19"/>
        <end position="681"/>
    </location>
</feature>
<dbReference type="PANTHER" id="PTHR33361">
    <property type="entry name" value="GLR0591 PROTEIN"/>
    <property type="match status" value="1"/>
</dbReference>